<dbReference type="InterPro" id="IPR049012">
    <property type="entry name" value="Mutator_transp_dom"/>
</dbReference>
<dbReference type="InterPro" id="IPR011604">
    <property type="entry name" value="PDDEXK-like_dom_sf"/>
</dbReference>
<keyword evidence="4" id="KW-1185">Reference proteome</keyword>
<evidence type="ECO:0000313" key="3">
    <source>
        <dbReference type="EMBL" id="KAJ8892576.1"/>
    </source>
</evidence>
<dbReference type="Pfam" id="PF09588">
    <property type="entry name" value="YqaJ"/>
    <property type="match status" value="1"/>
</dbReference>
<gene>
    <name evidence="3" type="ORF">PR048_005157</name>
</gene>
<evidence type="ECO:0008006" key="5">
    <source>
        <dbReference type="Google" id="ProtNLM"/>
    </source>
</evidence>
<dbReference type="PANTHER" id="PTHR46609">
    <property type="entry name" value="EXONUCLEASE, PHAGE-TYPE/RECB, C-TERMINAL DOMAIN-CONTAINING PROTEIN"/>
    <property type="match status" value="1"/>
</dbReference>
<reference evidence="3 4" key="1">
    <citation type="submission" date="2023-02" db="EMBL/GenBank/DDBJ databases">
        <title>LHISI_Scaffold_Assembly.</title>
        <authorList>
            <person name="Stuart O.P."/>
            <person name="Cleave R."/>
            <person name="Magrath M.J.L."/>
            <person name="Mikheyev A.S."/>
        </authorList>
    </citation>
    <scope>NUCLEOTIDE SEQUENCE [LARGE SCALE GENOMIC DNA]</scope>
    <source>
        <strain evidence="3">Daus_M_001</strain>
        <tissue evidence="3">Leg muscle</tissue>
    </source>
</reference>
<dbReference type="InterPro" id="IPR051703">
    <property type="entry name" value="NF-kappa-B_Signaling_Reg"/>
</dbReference>
<dbReference type="Gene3D" id="3.90.320.10">
    <property type="match status" value="1"/>
</dbReference>
<evidence type="ECO:0000259" key="2">
    <source>
        <dbReference type="Pfam" id="PF20700"/>
    </source>
</evidence>
<proteinExistence type="predicted"/>
<dbReference type="InterPro" id="IPR019080">
    <property type="entry name" value="YqaJ_viral_recombinase"/>
</dbReference>
<evidence type="ECO:0000259" key="1">
    <source>
        <dbReference type="Pfam" id="PF09588"/>
    </source>
</evidence>
<name>A0ABQ9I7F2_9NEOP</name>
<dbReference type="EMBL" id="JARBHB010000002">
    <property type="protein sequence ID" value="KAJ8892576.1"/>
    <property type="molecule type" value="Genomic_DNA"/>
</dbReference>
<feature type="domain" description="YqaJ viral recombinase" evidence="1">
    <location>
        <begin position="360"/>
        <end position="457"/>
    </location>
</feature>
<comment type="caution">
    <text evidence="3">The sequence shown here is derived from an EMBL/GenBank/DDBJ whole genome shotgun (WGS) entry which is preliminary data.</text>
</comment>
<dbReference type="Proteomes" id="UP001159363">
    <property type="component" value="Chromosome 2"/>
</dbReference>
<dbReference type="SUPFAM" id="SSF52980">
    <property type="entry name" value="Restriction endonuclease-like"/>
    <property type="match status" value="1"/>
</dbReference>
<feature type="domain" description="Mutator-like transposase" evidence="2">
    <location>
        <begin position="59"/>
        <end position="191"/>
    </location>
</feature>
<accession>A0ABQ9I7F2</accession>
<evidence type="ECO:0000313" key="4">
    <source>
        <dbReference type="Proteomes" id="UP001159363"/>
    </source>
</evidence>
<protein>
    <recommendedName>
        <fullName evidence="5">YqaJ viral recombinase domain-containing protein</fullName>
    </recommendedName>
</protein>
<dbReference type="InterPro" id="IPR011335">
    <property type="entry name" value="Restrct_endonuc-II-like"/>
</dbReference>
<dbReference type="Pfam" id="PF20700">
    <property type="entry name" value="Mutator"/>
    <property type="match status" value="1"/>
</dbReference>
<dbReference type="PANTHER" id="PTHR46609:SF8">
    <property type="entry name" value="YQAJ VIRAL RECOMBINASE DOMAIN-CONTAINING PROTEIN"/>
    <property type="match status" value="1"/>
</dbReference>
<organism evidence="3 4">
    <name type="scientific">Dryococelus australis</name>
    <dbReference type="NCBI Taxonomy" id="614101"/>
    <lineage>
        <taxon>Eukaryota</taxon>
        <taxon>Metazoa</taxon>
        <taxon>Ecdysozoa</taxon>
        <taxon>Arthropoda</taxon>
        <taxon>Hexapoda</taxon>
        <taxon>Insecta</taxon>
        <taxon>Pterygota</taxon>
        <taxon>Neoptera</taxon>
        <taxon>Polyneoptera</taxon>
        <taxon>Phasmatodea</taxon>
        <taxon>Verophasmatodea</taxon>
        <taxon>Anareolatae</taxon>
        <taxon>Phasmatidae</taxon>
        <taxon>Eurycanthinae</taxon>
        <taxon>Dryococelus</taxon>
    </lineage>
</organism>
<sequence>MHSSSLTQSQRTDSRNNGETTEKFILDTFCESDDMVRLSPETVTANPEEDYSARILLEEQVTEHEEINGIESIFHLFCNMCGFKGKLISDDPCKENRCIDITPGCVNAMLMTGQGCSQLQEMTSAMDMICISKETFNRHQKKLSCLIYDVVWERMQAAGKEEAELAIAAGEIDSNGVPFTTVVADEAWTKKEENNLVPYLQSVDIWDDILAAKNLVAFHAESLIHNVNTNTFEGFNSIICKYVGGKRVNFALRGSYQMRNELSVISHNTCGKSHRFLHKRMAGSSPDEFIKLHEDPKEISAAKCHAWKQINVKPKCRRLAFSRPDKHRGNAQAEIQIPDIDDISFDKKKKELLLKLALRCAATKYGIANEPFAISQLQKQLEKKIEPAGLFVDPDLPWLAATPDGLVGNDALVEVKCPVIARNLTHQEAVKEKKLTYCILKDGHPYLKENHSYMYQVPG</sequence>